<organism evidence="2">
    <name type="scientific">Opuntia streptacantha</name>
    <name type="common">Prickly pear cactus</name>
    <name type="synonym">Opuntia cardona</name>
    <dbReference type="NCBI Taxonomy" id="393608"/>
    <lineage>
        <taxon>Eukaryota</taxon>
        <taxon>Viridiplantae</taxon>
        <taxon>Streptophyta</taxon>
        <taxon>Embryophyta</taxon>
        <taxon>Tracheophyta</taxon>
        <taxon>Spermatophyta</taxon>
        <taxon>Magnoliopsida</taxon>
        <taxon>eudicotyledons</taxon>
        <taxon>Gunneridae</taxon>
        <taxon>Pentapetalae</taxon>
        <taxon>Caryophyllales</taxon>
        <taxon>Cactineae</taxon>
        <taxon>Cactaceae</taxon>
        <taxon>Opuntioideae</taxon>
        <taxon>Opuntia</taxon>
    </lineage>
</organism>
<protein>
    <submittedName>
        <fullName evidence="2">Uncharacterized protein</fullName>
    </submittedName>
</protein>
<keyword evidence="1" id="KW-0472">Membrane</keyword>
<keyword evidence="1" id="KW-0812">Transmembrane</keyword>
<name>A0A7C9CKL3_OPUST</name>
<proteinExistence type="predicted"/>
<sequence>MGTHASRATWLSSQTQPRPSLIARGQIRTRVVSLLLIWCSSCKRVRHYLPIVQASVISTTSTTFFFLFFCYVPRITPPAAKTKATTDTAATAAASRIISP</sequence>
<feature type="transmembrane region" description="Helical" evidence="1">
    <location>
        <begin position="51"/>
        <end position="72"/>
    </location>
</feature>
<evidence type="ECO:0000256" key="1">
    <source>
        <dbReference type="SAM" id="Phobius"/>
    </source>
</evidence>
<dbReference type="AlphaFoldDB" id="A0A7C9CKL3"/>
<evidence type="ECO:0000313" key="2">
    <source>
        <dbReference type="EMBL" id="MBA4617705.1"/>
    </source>
</evidence>
<accession>A0A7C9CKL3</accession>
<dbReference type="EMBL" id="GISG01017523">
    <property type="protein sequence ID" value="MBA4617705.1"/>
    <property type="molecule type" value="Transcribed_RNA"/>
</dbReference>
<reference evidence="2" key="1">
    <citation type="journal article" date="2013" name="J. Plant Res.">
        <title>Effect of fungi and light on seed germination of three Opuntia species from semiarid lands of central Mexico.</title>
        <authorList>
            <person name="Delgado-Sanchez P."/>
            <person name="Jimenez-Bremont J.F."/>
            <person name="Guerrero-Gonzalez Mde L."/>
            <person name="Flores J."/>
        </authorList>
    </citation>
    <scope>NUCLEOTIDE SEQUENCE</scope>
    <source>
        <tissue evidence="2">Cladode</tissue>
    </source>
</reference>
<reference evidence="2" key="2">
    <citation type="submission" date="2020-07" db="EMBL/GenBank/DDBJ databases">
        <authorList>
            <person name="Vera ALvarez R."/>
            <person name="Arias-Moreno D.M."/>
            <person name="Jimenez-Jacinto V."/>
            <person name="Jimenez-Bremont J.F."/>
            <person name="Swaminathan K."/>
            <person name="Moose S.P."/>
            <person name="Guerrero-Gonzalez M.L."/>
            <person name="Marino-Ramirez L."/>
            <person name="Landsman D."/>
            <person name="Rodriguez-Kessler M."/>
            <person name="Delgado-Sanchez P."/>
        </authorList>
    </citation>
    <scope>NUCLEOTIDE SEQUENCE</scope>
    <source>
        <tissue evidence="2">Cladode</tissue>
    </source>
</reference>
<keyword evidence="1" id="KW-1133">Transmembrane helix</keyword>